<gene>
    <name evidence="1" type="ORF">C1Y40_00223</name>
</gene>
<comment type="caution">
    <text evidence="1">The sequence shown here is derived from an EMBL/GenBank/DDBJ whole genome shotgun (WGS) entry which is preliminary data.</text>
</comment>
<evidence type="ECO:0000313" key="2">
    <source>
        <dbReference type="Proteomes" id="UP000238296"/>
    </source>
</evidence>
<accession>A0A2S8BSC1</accession>
<dbReference type="Proteomes" id="UP000238296">
    <property type="component" value="Unassembled WGS sequence"/>
</dbReference>
<sequence>MLIENGIVEWLIGVPCGRVMVCTRPIPCTRKTALATLSITRKSAGLRRS</sequence>
<protein>
    <submittedName>
        <fullName evidence="1">Uncharacterized protein</fullName>
    </submittedName>
</protein>
<dbReference type="AlphaFoldDB" id="A0A2S8BSC1"/>
<dbReference type="EMBL" id="PPEA01000040">
    <property type="protein sequence ID" value="PQM49549.1"/>
    <property type="molecule type" value="Genomic_DNA"/>
</dbReference>
<name>A0A2S8BSC1_9MYCO</name>
<reference evidence="1 2" key="1">
    <citation type="journal article" date="2017" name="Int. J. Syst. Evol. Microbiol.">
        <title>Mycobacterium talmoniae sp. nov., a slowly growing mycobacterium isolated from human respiratory samples.</title>
        <authorList>
            <person name="Davidson R.M."/>
            <person name="DeGroote M.A."/>
            <person name="Marola J.L."/>
            <person name="Buss S."/>
            <person name="Jones V."/>
            <person name="McNeil M.R."/>
            <person name="Freifeld A.G."/>
            <person name="Elaine Epperson L."/>
            <person name="Hasan N.A."/>
            <person name="Jackson M."/>
            <person name="Iwen P.C."/>
            <person name="Salfinger M."/>
            <person name="Strong M."/>
        </authorList>
    </citation>
    <scope>NUCLEOTIDE SEQUENCE [LARGE SCALE GENOMIC DNA]</scope>
    <source>
        <strain evidence="1 2">ATCC BAA-2683</strain>
    </source>
</reference>
<evidence type="ECO:0000313" key="1">
    <source>
        <dbReference type="EMBL" id="PQM49549.1"/>
    </source>
</evidence>
<organism evidence="1 2">
    <name type="scientific">Mycobacterium talmoniae</name>
    <dbReference type="NCBI Taxonomy" id="1858794"/>
    <lineage>
        <taxon>Bacteria</taxon>
        <taxon>Bacillati</taxon>
        <taxon>Actinomycetota</taxon>
        <taxon>Actinomycetes</taxon>
        <taxon>Mycobacteriales</taxon>
        <taxon>Mycobacteriaceae</taxon>
        <taxon>Mycobacterium</taxon>
    </lineage>
</organism>
<proteinExistence type="predicted"/>